<keyword evidence="4" id="KW-1185">Reference proteome</keyword>
<dbReference type="InterPro" id="IPR024516">
    <property type="entry name" value="Mce_C"/>
</dbReference>
<dbReference type="NCBIfam" id="TIGR00996">
    <property type="entry name" value="Mtu_fam_mce"/>
    <property type="match status" value="1"/>
</dbReference>
<proteinExistence type="predicted"/>
<evidence type="ECO:0000259" key="1">
    <source>
        <dbReference type="Pfam" id="PF02470"/>
    </source>
</evidence>
<evidence type="ECO:0000313" key="3">
    <source>
        <dbReference type="EMBL" id="QFZ23499.1"/>
    </source>
</evidence>
<sequence length="342" mass="36865">MKPERNPVTVGVVSLTVIALLLLAAFNSDDLPIIGGGTTYSAEFTEAAGLVESNEVRVAGVKVGEVTAVELDGDKVRVSFRVKDAWVGDRTTATIRIKTLLGQKFLALDPQGGQALDPGTPIPRERTLSPYDVQEAFNGLASTVGQIDTRQLADSFQVLSETFQGSAESVRGALDGLSALSKTISSRDEELAELLANTRQITKTLADRNEQFERLLADGNSLLEELRKRRDAIVALLGGTRALSRELSGLVTDNQEQLRPALEQLDRVTEVLQRNQDTLERSLALMAPFYRVFANTLGNGRWFDVYICGLLPPSVNLGVVGFNEEGCLPPGVQRSPATGGGN</sequence>
<evidence type="ECO:0000313" key="4">
    <source>
        <dbReference type="Proteomes" id="UP000325787"/>
    </source>
</evidence>
<dbReference type="Pfam" id="PF02470">
    <property type="entry name" value="MlaD"/>
    <property type="match status" value="1"/>
</dbReference>
<dbReference type="InterPro" id="IPR003399">
    <property type="entry name" value="Mce/MlaD"/>
</dbReference>
<gene>
    <name evidence="3" type="ORF">EKG83_44075</name>
</gene>
<reference evidence="4" key="1">
    <citation type="journal article" date="2021" name="Curr. Microbiol.">
        <title>Complete genome of nocamycin-producing strain Saccharothrix syringae NRRL B-16468 reveals the biosynthetic potential for secondary metabolites.</title>
        <authorList>
            <person name="Mo X."/>
            <person name="Yang S."/>
        </authorList>
    </citation>
    <scope>NUCLEOTIDE SEQUENCE [LARGE SCALE GENOMIC DNA]</scope>
    <source>
        <strain evidence="4">ATCC 51364 / DSM 43886 / JCM 6844 / KCTC 9398 / NBRC 14523 / NRRL B-16468 / INA 2240</strain>
    </source>
</reference>
<organism evidence="3 4">
    <name type="scientific">Saccharothrix syringae</name>
    <name type="common">Nocardiopsis syringae</name>
    <dbReference type="NCBI Taxonomy" id="103733"/>
    <lineage>
        <taxon>Bacteria</taxon>
        <taxon>Bacillati</taxon>
        <taxon>Actinomycetota</taxon>
        <taxon>Actinomycetes</taxon>
        <taxon>Pseudonocardiales</taxon>
        <taxon>Pseudonocardiaceae</taxon>
        <taxon>Saccharothrix</taxon>
    </lineage>
</organism>
<feature type="domain" description="Mammalian cell entry C-terminal" evidence="2">
    <location>
        <begin position="114"/>
        <end position="301"/>
    </location>
</feature>
<dbReference type="InterPro" id="IPR005693">
    <property type="entry name" value="Mce"/>
</dbReference>
<dbReference type="OrthoDB" id="5241191at2"/>
<dbReference type="AlphaFoldDB" id="A0A5Q0HBF1"/>
<feature type="domain" description="Mce/MlaD" evidence="1">
    <location>
        <begin position="37"/>
        <end position="110"/>
    </location>
</feature>
<dbReference type="PRINTS" id="PR01782">
    <property type="entry name" value="MCEVIRFACTOR"/>
</dbReference>
<name>A0A5Q0HBF1_SACSY</name>
<dbReference type="PANTHER" id="PTHR33371:SF18">
    <property type="entry name" value="MCE-FAMILY PROTEIN MCE3C"/>
    <property type="match status" value="1"/>
</dbReference>
<dbReference type="Pfam" id="PF11887">
    <property type="entry name" value="Mce4_CUP1"/>
    <property type="match status" value="1"/>
</dbReference>
<dbReference type="KEGG" id="ssyi:EKG83_44075"/>
<dbReference type="Proteomes" id="UP000325787">
    <property type="component" value="Chromosome"/>
</dbReference>
<dbReference type="RefSeq" id="WP_033428562.1">
    <property type="nucleotide sequence ID" value="NZ_CP034550.1"/>
</dbReference>
<evidence type="ECO:0000259" key="2">
    <source>
        <dbReference type="Pfam" id="PF11887"/>
    </source>
</evidence>
<dbReference type="PANTHER" id="PTHR33371">
    <property type="entry name" value="INTERMEMBRANE PHOSPHOLIPID TRANSPORT SYSTEM BINDING PROTEIN MLAD-RELATED"/>
    <property type="match status" value="1"/>
</dbReference>
<protein>
    <submittedName>
        <fullName evidence="3">MCE family protein</fullName>
    </submittedName>
</protein>
<dbReference type="GO" id="GO:0005576">
    <property type="term" value="C:extracellular region"/>
    <property type="evidence" value="ECO:0007669"/>
    <property type="project" value="TreeGrafter"/>
</dbReference>
<dbReference type="InterPro" id="IPR052336">
    <property type="entry name" value="MlaD_Phospholipid_Transporter"/>
</dbReference>
<accession>A0A5Q0HBF1</accession>
<dbReference type="EMBL" id="CP034550">
    <property type="protein sequence ID" value="QFZ23499.1"/>
    <property type="molecule type" value="Genomic_DNA"/>
</dbReference>